<comment type="caution">
    <text evidence="1">The sequence shown here is derived from an EMBL/GenBank/DDBJ whole genome shotgun (WGS) entry which is preliminary data.</text>
</comment>
<evidence type="ECO:0000313" key="1">
    <source>
        <dbReference type="EMBL" id="MEE1675716.1"/>
    </source>
</evidence>
<gene>
    <name evidence="1" type="ORF">SNR37_001042</name>
</gene>
<dbReference type="EMBL" id="JAYDYW010000015">
    <property type="protein sequence ID" value="MEE1675716.1"/>
    <property type="molecule type" value="Genomic_DNA"/>
</dbReference>
<dbReference type="Pfam" id="PF06226">
    <property type="entry name" value="DUF1007"/>
    <property type="match status" value="1"/>
</dbReference>
<name>A0ABU7G8Y7_9ALTE</name>
<accession>A0ABU7G8Y7</accession>
<keyword evidence="2" id="KW-1185">Reference proteome</keyword>
<dbReference type="Proteomes" id="UP001310248">
    <property type="component" value="Unassembled WGS sequence"/>
</dbReference>
<protein>
    <submittedName>
        <fullName evidence="1">DUF1007 family protein</fullName>
    </submittedName>
</protein>
<dbReference type="InterPro" id="IPR010412">
    <property type="entry name" value="DUF1007"/>
</dbReference>
<reference evidence="1 2" key="2">
    <citation type="submission" date="2023-12" db="EMBL/GenBank/DDBJ databases">
        <authorList>
            <consortium name="Cladostephus spongiosus"/>
            <person name="Lorente B."/>
            <person name="Cabral C."/>
            <person name="Frias J."/>
            <person name="Faria J."/>
            <person name="Toubarro D."/>
        </authorList>
    </citation>
    <scope>NUCLEOTIDE SEQUENCE [LARGE SCALE GENOMIC DNA]</scope>
    <source>
        <strain evidence="1 2">ZMCS4</strain>
    </source>
</reference>
<dbReference type="RefSeq" id="WP_329776520.1">
    <property type="nucleotide sequence ID" value="NZ_JAYDYW010000015.1"/>
</dbReference>
<organism evidence="1 2">
    <name type="scientific">Agarivorans aestuarii</name>
    <dbReference type="NCBI Taxonomy" id="1563703"/>
    <lineage>
        <taxon>Bacteria</taxon>
        <taxon>Pseudomonadati</taxon>
        <taxon>Pseudomonadota</taxon>
        <taxon>Gammaproteobacteria</taxon>
        <taxon>Alteromonadales</taxon>
        <taxon>Alteromonadaceae</taxon>
        <taxon>Agarivorans</taxon>
    </lineage>
</organism>
<reference evidence="2" key="1">
    <citation type="submission" date="2023-07" db="EMBL/GenBank/DDBJ databases">
        <title>Draft genome sequence of Agarivorans aestuarii strain ZMCS4, a CAZymes producing bacteria isolated from the marine brown algae Clodostephus spongiosus.</title>
        <authorList>
            <person name="Lorente B."/>
            <person name="Cabral C."/>
            <person name="Frias J."/>
            <person name="Faria J."/>
            <person name="Toubarro D."/>
        </authorList>
    </citation>
    <scope>NUCLEOTIDE SEQUENCE [LARGE SCALE GENOMIC DNA]</scope>
    <source>
        <strain evidence="2">ZMCS4</strain>
    </source>
</reference>
<proteinExistence type="predicted"/>
<sequence length="201" mass="22396">MLCLAPLGVNAHPHSWVDVKSYVDGKEQQIKGIGMVWQFDPMTSAYMLEGENLEASSREQTLARMAQDIVNNIREFSYFTQVTWEQQPVALAGASKQRLSVQGLNVSLSFYLTFKEPIPLQQGHLDVQVFDPSYYIDMAWRSATDLELAIELQAACSKSIEEPKPSPEQISYALALPADAAPDQELGKLFTQQGLISCELP</sequence>
<evidence type="ECO:0000313" key="2">
    <source>
        <dbReference type="Proteomes" id="UP001310248"/>
    </source>
</evidence>